<comment type="caution">
    <text evidence="3">The sequence shown here is derived from an EMBL/GenBank/DDBJ whole genome shotgun (WGS) entry which is preliminary data.</text>
</comment>
<gene>
    <name evidence="3" type="ORF">F5897_001241</name>
</gene>
<dbReference type="EMBL" id="JACIFD010000012">
    <property type="protein sequence ID" value="MBB4071918.1"/>
    <property type="molecule type" value="Genomic_DNA"/>
</dbReference>
<dbReference type="Proteomes" id="UP000571183">
    <property type="component" value="Unassembled WGS sequence"/>
</dbReference>
<evidence type="ECO:0000256" key="1">
    <source>
        <dbReference type="ARBA" id="ARBA00022801"/>
    </source>
</evidence>
<dbReference type="Pfam" id="PF00561">
    <property type="entry name" value="Abhydrolase_1"/>
    <property type="match status" value="1"/>
</dbReference>
<evidence type="ECO:0000313" key="3">
    <source>
        <dbReference type="EMBL" id="MBB4071918.1"/>
    </source>
</evidence>
<reference evidence="3" key="1">
    <citation type="submission" date="2020-08" db="EMBL/GenBank/DDBJ databases">
        <title>Sequencing the genomes of 1000 actinobacteria strains.</title>
        <authorList>
            <person name="Klenk H.-P."/>
        </authorList>
    </citation>
    <scope>NUCLEOTIDE SEQUENCE [LARGE SCALE GENOMIC DNA]</scope>
    <source>
        <strain evidence="3">DSM 27064</strain>
    </source>
</reference>
<dbReference type="AlphaFoldDB" id="A0A840DPH4"/>
<keyword evidence="4" id="KW-1185">Reference proteome</keyword>
<dbReference type="RefSeq" id="WP_183304868.1">
    <property type="nucleotide sequence ID" value="NZ_JACIFD010000012.1"/>
</dbReference>
<dbReference type="Gene3D" id="3.40.50.1820">
    <property type="entry name" value="alpha/beta hydrolase"/>
    <property type="match status" value="1"/>
</dbReference>
<accession>A0A840DPH4</accession>
<dbReference type="PANTHER" id="PTHR46118">
    <property type="entry name" value="PROTEIN ABHD11"/>
    <property type="match status" value="1"/>
</dbReference>
<sequence length="267" mass="29260">MSELNYEVIAGNPERVTVFLHGLMGRGKNFLQNAKALTATTTAILVDQPNHGDSAWTTEFSYQQMADAVAALLRRLSEVQRVGKVHLVGHSMGGKTAMMLALLHPELLHSLTVVDISPTPAAGTAPFNSLLGPLLQLDLMSLRTRREAHDQLQAAIPDDTMRNFLLANLVKQPSSFRYRWLANVRLLFNSLPQIVGFEPPTATSFSGPVLWLAGSDSNYVKQSDLPLMSSLFPDVIPVAVPGAGHWVHADQPAEFERLVREFITAEA</sequence>
<dbReference type="InterPro" id="IPR029058">
    <property type="entry name" value="AB_hydrolase_fold"/>
</dbReference>
<dbReference type="InterPro" id="IPR000639">
    <property type="entry name" value="Epox_hydrolase-like"/>
</dbReference>
<evidence type="ECO:0000313" key="4">
    <source>
        <dbReference type="Proteomes" id="UP000571183"/>
    </source>
</evidence>
<organism evidence="3 4">
    <name type="scientific">Canibacter oris</name>
    <dbReference type="NCBI Taxonomy" id="1365628"/>
    <lineage>
        <taxon>Bacteria</taxon>
        <taxon>Bacillati</taxon>
        <taxon>Actinomycetota</taxon>
        <taxon>Actinomycetes</taxon>
        <taxon>Micrococcales</taxon>
        <taxon>Microbacteriaceae</taxon>
        <taxon>Canibacter</taxon>
    </lineage>
</organism>
<dbReference type="PANTHER" id="PTHR46118:SF4">
    <property type="entry name" value="PROTEIN ABHD11"/>
    <property type="match status" value="1"/>
</dbReference>
<name>A0A840DPH4_9MICO</name>
<keyword evidence="1" id="KW-0378">Hydrolase</keyword>
<dbReference type="InterPro" id="IPR000073">
    <property type="entry name" value="AB_hydrolase_1"/>
</dbReference>
<feature type="domain" description="AB hydrolase-1" evidence="2">
    <location>
        <begin position="18"/>
        <end position="251"/>
    </location>
</feature>
<dbReference type="GO" id="GO:0052689">
    <property type="term" value="F:carboxylic ester hydrolase activity"/>
    <property type="evidence" value="ECO:0007669"/>
    <property type="project" value="TreeGrafter"/>
</dbReference>
<dbReference type="SUPFAM" id="SSF53474">
    <property type="entry name" value="alpha/beta-Hydrolases"/>
    <property type="match status" value="1"/>
</dbReference>
<proteinExistence type="predicted"/>
<protein>
    <submittedName>
        <fullName evidence="3">Pimeloyl-ACP methyl ester carboxylesterase</fullName>
    </submittedName>
</protein>
<dbReference type="PRINTS" id="PR00412">
    <property type="entry name" value="EPOXHYDRLASE"/>
</dbReference>
<evidence type="ECO:0000259" key="2">
    <source>
        <dbReference type="Pfam" id="PF00561"/>
    </source>
</evidence>